<dbReference type="AlphaFoldDB" id="W1PWK9"/>
<evidence type="ECO:0000313" key="4">
    <source>
        <dbReference type="Proteomes" id="UP000017836"/>
    </source>
</evidence>
<feature type="domain" description="Malectin-like" evidence="2">
    <location>
        <begin position="12"/>
        <end position="157"/>
    </location>
</feature>
<accession>W1PWK9</accession>
<dbReference type="PANTHER" id="PTHR45631">
    <property type="entry name" value="OS07G0107800 PROTEIN-RELATED"/>
    <property type="match status" value="1"/>
</dbReference>
<sequence>MDNLSENLSSKLLKYPYDEHNRVWWSWTPSNTDVVIADFSYLINSVSDDPPFSVMSTAVESANSTSPMYLSFDLPMSERSAYLAIYFTEVSEMAVGNRTFNIYVDGKSYNMTLSPRYRMIDEFSGYADPAVGPLNLTLSSTPNSNFPPLISAFELYTSSDLLTTQSTSQTDLEGLAKLSSAFIQLQSWTGDPCLPLKSNWEWLQCSNDDAPRVNALNMNILPNSKWTQSLYDME</sequence>
<dbReference type="Proteomes" id="UP000017836">
    <property type="component" value="Unassembled WGS sequence"/>
</dbReference>
<evidence type="ECO:0000259" key="2">
    <source>
        <dbReference type="Pfam" id="PF12819"/>
    </source>
</evidence>
<name>W1PWK9_AMBTC</name>
<keyword evidence="4" id="KW-1185">Reference proteome</keyword>
<evidence type="ECO:0000256" key="1">
    <source>
        <dbReference type="ARBA" id="ARBA00004167"/>
    </source>
</evidence>
<dbReference type="Gramene" id="ERN12264">
    <property type="protein sequence ID" value="ERN12264"/>
    <property type="gene ID" value="AMTR_s00034p00233370"/>
</dbReference>
<dbReference type="Pfam" id="PF12819">
    <property type="entry name" value="Malectin_like"/>
    <property type="match status" value="1"/>
</dbReference>
<dbReference type="InterPro" id="IPR024788">
    <property type="entry name" value="Malectin-like_Carb-bd_dom"/>
</dbReference>
<protein>
    <recommendedName>
        <fullName evidence="2">Malectin-like domain-containing protein</fullName>
    </recommendedName>
</protein>
<gene>
    <name evidence="3" type="ORF">AMTR_s00034p00233370</name>
</gene>
<dbReference type="PANTHER" id="PTHR45631:SF186">
    <property type="entry name" value="MALECTIN-LIKE DOMAIN-CONTAINING PROTEIN"/>
    <property type="match status" value="1"/>
</dbReference>
<organism evidence="3 4">
    <name type="scientific">Amborella trichopoda</name>
    <dbReference type="NCBI Taxonomy" id="13333"/>
    <lineage>
        <taxon>Eukaryota</taxon>
        <taxon>Viridiplantae</taxon>
        <taxon>Streptophyta</taxon>
        <taxon>Embryophyta</taxon>
        <taxon>Tracheophyta</taxon>
        <taxon>Spermatophyta</taxon>
        <taxon>Magnoliopsida</taxon>
        <taxon>Amborellales</taxon>
        <taxon>Amborellaceae</taxon>
        <taxon>Amborella</taxon>
    </lineage>
</organism>
<evidence type="ECO:0000313" key="3">
    <source>
        <dbReference type="EMBL" id="ERN12264.1"/>
    </source>
</evidence>
<dbReference type="GO" id="GO:0016020">
    <property type="term" value="C:membrane"/>
    <property type="evidence" value="ECO:0007669"/>
    <property type="project" value="UniProtKB-SubCell"/>
</dbReference>
<dbReference type="HOGENOM" id="CLU_1186410_0_0_1"/>
<reference evidence="4" key="1">
    <citation type="journal article" date="2013" name="Science">
        <title>The Amborella genome and the evolution of flowering plants.</title>
        <authorList>
            <consortium name="Amborella Genome Project"/>
        </authorList>
    </citation>
    <scope>NUCLEOTIDE SEQUENCE [LARGE SCALE GENOMIC DNA]</scope>
</reference>
<dbReference type="EMBL" id="KI392616">
    <property type="protein sequence ID" value="ERN12264.1"/>
    <property type="molecule type" value="Genomic_DNA"/>
</dbReference>
<proteinExistence type="predicted"/>
<comment type="subcellular location">
    <subcellularLocation>
        <location evidence="1">Membrane</location>
        <topology evidence="1">Single-pass membrane protein</topology>
    </subcellularLocation>
</comment>
<dbReference type="OMA" id="NDREAKY"/>